<evidence type="ECO:0000256" key="1">
    <source>
        <dbReference type="SAM" id="MobiDB-lite"/>
    </source>
</evidence>
<gene>
    <name evidence="3" type="ORF">TA15145</name>
</gene>
<protein>
    <submittedName>
        <fullName evidence="3">Uncharacterized protein</fullName>
    </submittedName>
</protein>
<dbReference type="GeneID" id="3862202"/>
<organism evidence="3 4">
    <name type="scientific">Theileria annulata</name>
    <dbReference type="NCBI Taxonomy" id="5874"/>
    <lineage>
        <taxon>Eukaryota</taxon>
        <taxon>Sar</taxon>
        <taxon>Alveolata</taxon>
        <taxon>Apicomplexa</taxon>
        <taxon>Aconoidasida</taxon>
        <taxon>Piroplasmida</taxon>
        <taxon>Theileriidae</taxon>
        <taxon>Theileria</taxon>
    </lineage>
</organism>
<dbReference type="VEuPathDB" id="PiroplasmaDB:TA15145"/>
<dbReference type="InParanoid" id="Q4UFC4"/>
<dbReference type="eggNOG" id="ENOG502T4JM">
    <property type="taxonomic scope" value="Eukaryota"/>
</dbReference>
<name>Q4UFC4_THEAN</name>
<dbReference type="Proteomes" id="UP000001950">
    <property type="component" value="Chromosome 2"/>
</dbReference>
<feature type="transmembrane region" description="Helical" evidence="2">
    <location>
        <begin position="319"/>
        <end position="339"/>
    </location>
</feature>
<proteinExistence type="predicted"/>
<keyword evidence="2" id="KW-1133">Transmembrane helix</keyword>
<feature type="compositionally biased region" description="Low complexity" evidence="1">
    <location>
        <begin position="199"/>
        <end position="213"/>
    </location>
</feature>
<dbReference type="KEGG" id="tan:TA15145"/>
<dbReference type="RefSeq" id="XP_951924.1">
    <property type="nucleotide sequence ID" value="XM_946831.1"/>
</dbReference>
<feature type="compositionally biased region" description="Basic and acidic residues" evidence="1">
    <location>
        <begin position="34"/>
        <end position="82"/>
    </location>
</feature>
<reference evidence="3 4" key="1">
    <citation type="journal article" date="2005" name="Science">
        <title>Genome of the host-cell transforming parasite Theileria annulata compared with T. parva.</title>
        <authorList>
            <person name="Pain A."/>
            <person name="Renauld H."/>
            <person name="Berriman M."/>
            <person name="Murphy L."/>
            <person name="Yeats C.A."/>
            <person name="Weir W."/>
            <person name="Kerhornou A."/>
            <person name="Aslett M."/>
            <person name="Bishop R."/>
            <person name="Bouchier C."/>
            <person name="Cochet M."/>
            <person name="Coulson R.M.R."/>
            <person name="Cronin A."/>
            <person name="de Villiers E.P."/>
            <person name="Fraser A."/>
            <person name="Fosker N."/>
            <person name="Gardner M."/>
            <person name="Goble A."/>
            <person name="Griffiths-Jones S."/>
            <person name="Harris D.E."/>
            <person name="Katzer F."/>
            <person name="Larke N."/>
            <person name="Lord A."/>
            <person name="Maser P."/>
            <person name="McKellar S."/>
            <person name="Mooney P."/>
            <person name="Morton F."/>
            <person name="Nene V."/>
            <person name="O'Neil S."/>
            <person name="Price C."/>
            <person name="Quail M.A."/>
            <person name="Rabbinowitsch E."/>
            <person name="Rawlings N.D."/>
            <person name="Rutter S."/>
            <person name="Saunders D."/>
            <person name="Seeger K."/>
            <person name="Shah T."/>
            <person name="Squares R."/>
            <person name="Squares S."/>
            <person name="Tivey A."/>
            <person name="Walker A.R."/>
            <person name="Woodward J."/>
            <person name="Dobbelaere D.A.E."/>
            <person name="Langsley G."/>
            <person name="Rajandream M.A."/>
            <person name="McKeever D."/>
            <person name="Shiels B."/>
            <person name="Tait A."/>
            <person name="Barrell B.G."/>
            <person name="Hall N."/>
        </authorList>
    </citation>
    <scope>NUCLEOTIDE SEQUENCE [LARGE SCALE GENOMIC DNA]</scope>
    <source>
        <strain evidence="4">Ankara</strain>
    </source>
</reference>
<feature type="compositionally biased region" description="Polar residues" evidence="1">
    <location>
        <begin position="10"/>
        <end position="20"/>
    </location>
</feature>
<keyword evidence="2" id="KW-0472">Membrane</keyword>
<dbReference type="OMA" id="HEKYIHS"/>
<accession>Q4UFC4</accession>
<feature type="transmembrane region" description="Helical" evidence="2">
    <location>
        <begin position="280"/>
        <end position="313"/>
    </location>
</feature>
<feature type="region of interest" description="Disordered" evidence="1">
    <location>
        <begin position="1"/>
        <end position="82"/>
    </location>
</feature>
<dbReference type="EMBL" id="CR940348">
    <property type="protein sequence ID" value="CAI74192.1"/>
    <property type="molecule type" value="Genomic_DNA"/>
</dbReference>
<feature type="transmembrane region" description="Helical" evidence="2">
    <location>
        <begin position="133"/>
        <end position="153"/>
    </location>
</feature>
<feature type="transmembrane region" description="Helical" evidence="2">
    <location>
        <begin position="377"/>
        <end position="393"/>
    </location>
</feature>
<evidence type="ECO:0000313" key="4">
    <source>
        <dbReference type="Proteomes" id="UP000001950"/>
    </source>
</evidence>
<dbReference type="OrthoDB" id="361812at2759"/>
<keyword evidence="2" id="KW-0812">Transmembrane</keyword>
<feature type="region of interest" description="Disordered" evidence="1">
    <location>
        <begin position="197"/>
        <end position="217"/>
    </location>
</feature>
<evidence type="ECO:0000313" key="3">
    <source>
        <dbReference type="EMBL" id="CAI74192.1"/>
    </source>
</evidence>
<feature type="transmembrane region" description="Helical" evidence="2">
    <location>
        <begin position="248"/>
        <end position="268"/>
    </location>
</feature>
<sequence length="470" mass="55436">MDVEKGYYTELSSFEMSNSFRKNDSNKNPKSNKRPTDRPTDRRPKERPTHVTDDRPTDLPYDRLDDRPTDTVDNTQDDRLDGSEEFIDTMNEIYSLDKGKTKLYKEFFKLYTDPDESNIEVDNFEPGQTRRKIFLWLLIIILISNPILGGYNLHHFTNYYNNFNQSQLIDIFNPKINNSNKKWYQFSFTVTGPTKSTEVTGNKDTTTGKGTVGPSTVTEGKGANSTDELMEFKRVCDVMSMKICRYSFYEVFGEIIFGIFSLLLMSLCKLPCNNGNSIRFMMPILFILYMLIYRILAFYILIITIKITFYSIITMKPQIINWIPYYITYFLSIHNINPYKDLSILKQIYKLDEFGIKILWLFCLENVYITFSESMELFMVFIKLIFSLIRKILKYNELNFYSNNESGFKFFKCFSRDTFYSSDPHEKYIHSLYNYASDIGTYLKNINVDDYTQGLDDLTNKFKNRQINNQ</sequence>
<evidence type="ECO:0000256" key="2">
    <source>
        <dbReference type="SAM" id="Phobius"/>
    </source>
</evidence>
<keyword evidence="4" id="KW-1185">Reference proteome</keyword>
<dbReference type="AlphaFoldDB" id="Q4UFC4"/>